<keyword evidence="11" id="KW-0902">Two-component regulatory system</keyword>
<evidence type="ECO:0000256" key="9">
    <source>
        <dbReference type="ARBA" id="ARBA00022840"/>
    </source>
</evidence>
<dbReference type="SMART" id="SM00387">
    <property type="entry name" value="HATPase_c"/>
    <property type="match status" value="1"/>
</dbReference>
<evidence type="ECO:0000256" key="3">
    <source>
        <dbReference type="ARBA" id="ARBA00012438"/>
    </source>
</evidence>
<comment type="catalytic activity">
    <reaction evidence="1">
        <text>ATP + protein L-histidine = ADP + protein N-phospho-L-histidine.</text>
        <dbReference type="EC" id="2.7.13.3"/>
    </reaction>
</comment>
<dbReference type="SUPFAM" id="SSF55874">
    <property type="entry name" value="ATPase domain of HSP90 chaperone/DNA topoisomerase II/histidine kinase"/>
    <property type="match status" value="1"/>
</dbReference>
<dbReference type="Gene3D" id="3.30.565.10">
    <property type="entry name" value="Histidine kinase-like ATPase, C-terminal domain"/>
    <property type="match status" value="1"/>
</dbReference>
<dbReference type="InterPro" id="IPR005467">
    <property type="entry name" value="His_kinase_dom"/>
</dbReference>
<dbReference type="PANTHER" id="PTHR45453">
    <property type="entry name" value="PHOSPHATE REGULON SENSOR PROTEIN PHOR"/>
    <property type="match status" value="1"/>
</dbReference>
<dbReference type="PRINTS" id="PR00344">
    <property type="entry name" value="BCTRLSENSOR"/>
</dbReference>
<dbReference type="GO" id="GO:0016036">
    <property type="term" value="P:cellular response to phosphate starvation"/>
    <property type="evidence" value="ECO:0007669"/>
    <property type="project" value="TreeGrafter"/>
</dbReference>
<evidence type="ECO:0000256" key="4">
    <source>
        <dbReference type="ARBA" id="ARBA00022475"/>
    </source>
</evidence>
<dbReference type="InterPro" id="IPR036890">
    <property type="entry name" value="HATPase_C_sf"/>
</dbReference>
<dbReference type="EMBL" id="JAPRAT010000035">
    <property type="protein sequence ID" value="MCZ0704402.1"/>
    <property type="molecule type" value="Genomic_DNA"/>
</dbReference>
<keyword evidence="5" id="KW-0808">Transferase</keyword>
<dbReference type="InterPro" id="IPR003594">
    <property type="entry name" value="HATPase_dom"/>
</dbReference>
<evidence type="ECO:0000256" key="13">
    <source>
        <dbReference type="SAM" id="Phobius"/>
    </source>
</evidence>
<comment type="subcellular location">
    <subcellularLocation>
        <location evidence="2">Cell membrane</location>
        <topology evidence="2">Multi-pass membrane protein</topology>
    </subcellularLocation>
</comment>
<name>A0A9J6RF72_9BACI</name>
<comment type="caution">
    <text evidence="15">The sequence shown here is derived from an EMBL/GenBank/DDBJ whole genome shotgun (WGS) entry which is preliminary data.</text>
</comment>
<evidence type="ECO:0000256" key="6">
    <source>
        <dbReference type="ARBA" id="ARBA00022692"/>
    </source>
</evidence>
<dbReference type="EC" id="2.7.13.3" evidence="3"/>
<evidence type="ECO:0000259" key="14">
    <source>
        <dbReference type="PROSITE" id="PS50109"/>
    </source>
</evidence>
<dbReference type="Pfam" id="PF02518">
    <property type="entry name" value="HATPase_c"/>
    <property type="match status" value="1"/>
</dbReference>
<sequence length="328" mass="38073">MFKTYLQERISWITFIVGLQLLSILIALVDPTLSLAGISYLVLLSFIFLVLFIIVRYHRESRFYKKLEEHNDDHYPVSPFQAIVTDYLTTISNQYEQHLSINHMEIEQEKDQLLAWIHEVKTPLTALQLVIDRVNDRSLKQSLHYEWLRLHLLLDQQLHIRRMPAIENDLYIETVDLSSLLTEEIKPLYTWCQQKKIGFDLDLNNSEVMSDGKWLAFIIRQIIINAIKYSNESTIEIKWYEEAQHKKLSIQDYGQGIATQDLPRIFDKGFTSTSTHNNQASTGMGLYLARKVASSLQITIDVNSTLGVGTDFTLTLPNRNAFMELSSM</sequence>
<evidence type="ECO:0000256" key="8">
    <source>
        <dbReference type="ARBA" id="ARBA00022777"/>
    </source>
</evidence>
<dbReference type="InterPro" id="IPR004358">
    <property type="entry name" value="Sig_transdc_His_kin-like_C"/>
</dbReference>
<proteinExistence type="predicted"/>
<keyword evidence="8 15" id="KW-0418">Kinase</keyword>
<reference evidence="15" key="1">
    <citation type="submission" date="2022-11" db="EMBL/GenBank/DDBJ databases">
        <title>WGS of Natronobacillus azotifigens 24KS-1, an anaerobic diazotrophic haloalkaliphile from soda-rich habitats.</title>
        <authorList>
            <person name="Sorokin D.Y."/>
            <person name="Merkel A.Y."/>
        </authorList>
    </citation>
    <scope>NUCLEOTIDE SEQUENCE</scope>
    <source>
        <strain evidence="15">24KS-1</strain>
    </source>
</reference>
<dbReference type="GO" id="GO:0004721">
    <property type="term" value="F:phosphoprotein phosphatase activity"/>
    <property type="evidence" value="ECO:0007669"/>
    <property type="project" value="TreeGrafter"/>
</dbReference>
<keyword evidence="7" id="KW-0547">Nucleotide-binding</keyword>
<gene>
    <name evidence="15" type="ORF">OWO01_14425</name>
</gene>
<dbReference type="Proteomes" id="UP001084197">
    <property type="component" value="Unassembled WGS sequence"/>
</dbReference>
<keyword evidence="12 13" id="KW-0472">Membrane</keyword>
<protein>
    <recommendedName>
        <fullName evidence="3">histidine kinase</fullName>
        <ecNumber evidence="3">2.7.13.3</ecNumber>
    </recommendedName>
</protein>
<dbReference type="AlphaFoldDB" id="A0A9J6RF72"/>
<evidence type="ECO:0000256" key="7">
    <source>
        <dbReference type="ARBA" id="ARBA00022741"/>
    </source>
</evidence>
<evidence type="ECO:0000313" key="15">
    <source>
        <dbReference type="EMBL" id="MCZ0704402.1"/>
    </source>
</evidence>
<feature type="transmembrane region" description="Helical" evidence="13">
    <location>
        <begin position="35"/>
        <end position="57"/>
    </location>
</feature>
<dbReference type="GO" id="GO:0000155">
    <property type="term" value="F:phosphorelay sensor kinase activity"/>
    <property type="evidence" value="ECO:0007669"/>
    <property type="project" value="TreeGrafter"/>
</dbReference>
<dbReference type="PROSITE" id="PS50109">
    <property type="entry name" value="HIS_KIN"/>
    <property type="match status" value="1"/>
</dbReference>
<organism evidence="15 16">
    <name type="scientific">Natronobacillus azotifigens</name>
    <dbReference type="NCBI Taxonomy" id="472978"/>
    <lineage>
        <taxon>Bacteria</taxon>
        <taxon>Bacillati</taxon>
        <taxon>Bacillota</taxon>
        <taxon>Bacilli</taxon>
        <taxon>Bacillales</taxon>
        <taxon>Bacillaceae</taxon>
        <taxon>Natronobacillus</taxon>
    </lineage>
</organism>
<keyword evidence="9" id="KW-0067">ATP-binding</keyword>
<evidence type="ECO:0000256" key="10">
    <source>
        <dbReference type="ARBA" id="ARBA00022989"/>
    </source>
</evidence>
<keyword evidence="4" id="KW-1003">Cell membrane</keyword>
<dbReference type="InterPro" id="IPR050351">
    <property type="entry name" value="BphY/WalK/GraS-like"/>
</dbReference>
<evidence type="ECO:0000313" key="16">
    <source>
        <dbReference type="Proteomes" id="UP001084197"/>
    </source>
</evidence>
<keyword evidence="10 13" id="KW-1133">Transmembrane helix</keyword>
<feature type="transmembrane region" description="Helical" evidence="13">
    <location>
        <begin position="12"/>
        <end position="29"/>
    </location>
</feature>
<keyword evidence="16" id="KW-1185">Reference proteome</keyword>
<dbReference type="RefSeq" id="WP_268781172.1">
    <property type="nucleotide sequence ID" value="NZ_JAPRAT010000035.1"/>
</dbReference>
<feature type="domain" description="Histidine kinase" evidence="14">
    <location>
        <begin position="115"/>
        <end position="320"/>
    </location>
</feature>
<accession>A0A9J6RF72</accession>
<evidence type="ECO:0000256" key="2">
    <source>
        <dbReference type="ARBA" id="ARBA00004651"/>
    </source>
</evidence>
<keyword evidence="6 13" id="KW-0812">Transmembrane</keyword>
<evidence type="ECO:0000256" key="5">
    <source>
        <dbReference type="ARBA" id="ARBA00022679"/>
    </source>
</evidence>
<dbReference type="GO" id="GO:0005524">
    <property type="term" value="F:ATP binding"/>
    <property type="evidence" value="ECO:0007669"/>
    <property type="project" value="UniProtKB-KW"/>
</dbReference>
<evidence type="ECO:0000256" key="1">
    <source>
        <dbReference type="ARBA" id="ARBA00000085"/>
    </source>
</evidence>
<evidence type="ECO:0000256" key="12">
    <source>
        <dbReference type="ARBA" id="ARBA00023136"/>
    </source>
</evidence>
<dbReference type="GO" id="GO:0005886">
    <property type="term" value="C:plasma membrane"/>
    <property type="evidence" value="ECO:0007669"/>
    <property type="project" value="UniProtKB-SubCell"/>
</dbReference>
<evidence type="ECO:0000256" key="11">
    <source>
        <dbReference type="ARBA" id="ARBA00023012"/>
    </source>
</evidence>
<dbReference type="PANTHER" id="PTHR45453:SF2">
    <property type="entry name" value="HISTIDINE KINASE"/>
    <property type="match status" value="1"/>
</dbReference>